<reference evidence="10 12" key="1">
    <citation type="journal article" date="2012" name="Nature">
        <title>Algal genomes reveal evolutionary mosaicism and the fate of nucleomorphs.</title>
        <authorList>
            <consortium name="DOE Joint Genome Institute"/>
            <person name="Curtis B.A."/>
            <person name="Tanifuji G."/>
            <person name="Burki F."/>
            <person name="Gruber A."/>
            <person name="Irimia M."/>
            <person name="Maruyama S."/>
            <person name="Arias M.C."/>
            <person name="Ball S.G."/>
            <person name="Gile G.H."/>
            <person name="Hirakawa Y."/>
            <person name="Hopkins J.F."/>
            <person name="Kuo A."/>
            <person name="Rensing S.A."/>
            <person name="Schmutz J."/>
            <person name="Symeonidi A."/>
            <person name="Elias M."/>
            <person name="Eveleigh R.J."/>
            <person name="Herman E.K."/>
            <person name="Klute M.J."/>
            <person name="Nakayama T."/>
            <person name="Obornik M."/>
            <person name="Reyes-Prieto A."/>
            <person name="Armbrust E.V."/>
            <person name="Aves S.J."/>
            <person name="Beiko R.G."/>
            <person name="Coutinho P."/>
            <person name="Dacks J.B."/>
            <person name="Durnford D.G."/>
            <person name="Fast N.M."/>
            <person name="Green B.R."/>
            <person name="Grisdale C.J."/>
            <person name="Hempel F."/>
            <person name="Henrissat B."/>
            <person name="Hoppner M.P."/>
            <person name="Ishida K."/>
            <person name="Kim E."/>
            <person name="Koreny L."/>
            <person name="Kroth P.G."/>
            <person name="Liu Y."/>
            <person name="Malik S.B."/>
            <person name="Maier U.G."/>
            <person name="McRose D."/>
            <person name="Mock T."/>
            <person name="Neilson J.A."/>
            <person name="Onodera N.T."/>
            <person name="Poole A.M."/>
            <person name="Pritham E.J."/>
            <person name="Richards T.A."/>
            <person name="Rocap G."/>
            <person name="Roy S.W."/>
            <person name="Sarai C."/>
            <person name="Schaack S."/>
            <person name="Shirato S."/>
            <person name="Slamovits C.H."/>
            <person name="Spencer D.F."/>
            <person name="Suzuki S."/>
            <person name="Worden A.Z."/>
            <person name="Zauner S."/>
            <person name="Barry K."/>
            <person name="Bell C."/>
            <person name="Bharti A.K."/>
            <person name="Crow J.A."/>
            <person name="Grimwood J."/>
            <person name="Kramer R."/>
            <person name="Lindquist E."/>
            <person name="Lucas S."/>
            <person name="Salamov A."/>
            <person name="McFadden G.I."/>
            <person name="Lane C.E."/>
            <person name="Keeling P.J."/>
            <person name="Gray M.W."/>
            <person name="Grigoriev I.V."/>
            <person name="Archibald J.M."/>
        </authorList>
    </citation>
    <scope>NUCLEOTIDE SEQUENCE</scope>
    <source>
        <strain evidence="10 12">CCMP2712</strain>
    </source>
</reference>
<organism evidence="10">
    <name type="scientific">Guillardia theta (strain CCMP2712)</name>
    <name type="common">Cryptophyte</name>
    <dbReference type="NCBI Taxonomy" id="905079"/>
    <lineage>
        <taxon>Eukaryota</taxon>
        <taxon>Cryptophyceae</taxon>
        <taxon>Pyrenomonadales</taxon>
        <taxon>Geminigeraceae</taxon>
        <taxon>Guillardia</taxon>
    </lineage>
</organism>
<dbReference type="KEGG" id="gtt:GUITHDRAFT_82670"/>
<dbReference type="EnsemblProtists" id="EKX31977">
    <property type="protein sequence ID" value="EKX31977"/>
    <property type="gene ID" value="GUITHDRAFT_82670"/>
</dbReference>
<evidence type="ECO:0000256" key="3">
    <source>
        <dbReference type="ARBA" id="ARBA00022840"/>
    </source>
</evidence>
<dbReference type="GO" id="GO:0005524">
    <property type="term" value="F:ATP binding"/>
    <property type="evidence" value="ECO:0007669"/>
    <property type="project" value="UniProtKB-UniRule"/>
</dbReference>
<dbReference type="GO" id="GO:0016459">
    <property type="term" value="C:myosin complex"/>
    <property type="evidence" value="ECO:0007669"/>
    <property type="project" value="UniProtKB-KW"/>
</dbReference>
<dbReference type="GO" id="GO:0016020">
    <property type="term" value="C:membrane"/>
    <property type="evidence" value="ECO:0007669"/>
    <property type="project" value="TreeGrafter"/>
</dbReference>
<keyword evidence="6 7" id="KW-0009">Actin-binding</keyword>
<dbReference type="InterPro" id="IPR036961">
    <property type="entry name" value="Kinesin_motor_dom_sf"/>
</dbReference>
<keyword evidence="4 7" id="KW-0518">Myosin</keyword>
<dbReference type="SUPFAM" id="SSF52540">
    <property type="entry name" value="P-loop containing nucleoside triphosphate hydrolases"/>
    <property type="match status" value="1"/>
</dbReference>
<dbReference type="PANTHER" id="PTHR13140:SF706">
    <property type="entry name" value="DILUTE CLASS UNCONVENTIONAL MYOSIN, ISOFORM C"/>
    <property type="match status" value="1"/>
</dbReference>
<keyword evidence="12" id="KW-1185">Reference proteome</keyword>
<dbReference type="SMART" id="SM00242">
    <property type="entry name" value="MYSc"/>
    <property type="match status" value="1"/>
</dbReference>
<keyword evidence="2 7" id="KW-0547">Nucleotide-binding</keyword>
<dbReference type="GeneID" id="17288701"/>
<dbReference type="PRINTS" id="PR00193">
    <property type="entry name" value="MYOSINHEAVY"/>
</dbReference>
<dbReference type="OMA" id="MERINDY"/>
<dbReference type="AlphaFoldDB" id="L1I7C1"/>
<evidence type="ECO:0000256" key="6">
    <source>
        <dbReference type="ARBA" id="ARBA00023203"/>
    </source>
</evidence>
<keyword evidence="3 7" id="KW-0067">ATP-binding</keyword>
<dbReference type="eggNOG" id="KOG0160">
    <property type="taxonomic scope" value="Eukaryota"/>
</dbReference>
<evidence type="ECO:0000256" key="2">
    <source>
        <dbReference type="ARBA" id="ARBA00022741"/>
    </source>
</evidence>
<dbReference type="RefSeq" id="XP_005818957.1">
    <property type="nucleotide sequence ID" value="XM_005818900.1"/>
</dbReference>
<sequence length="761" mass="84741">MFSFDNCSRAVWLRDSKQVWVEGEVLGSGSAGRLRCRTSEGEVREVEADHVALKNPRAEQTMADLTSLTQLDEPNVLFNLQSRFLELCIYTWTGPILLAVNPWHTIEGLYSRASMASFIRDRQRRLSPHVYSVAHRAYESLSSTQRSQSILVSGESGSGKTETTKHLLQYLAASSSHSSSPPPGEHELSLQHMSMEQQVLLTNPILEAFGNAKTVRNDNSSRFGKLLILQFQEEVEQASDARRMRMCGAKIETYLLEKSRVVRQGGGESNYHIFEALRDSLLARSPASSSRLPPLPPEIQLGLGVQDFRILGSSSSAHPVVSPPCRLLEVYEALASIGVSDQQWLDLTRVLLALLHLGNCDFMADTSSSSTSDVDTARLRSSSDVEVAARLLGCEEEELVKGLLERRVKTVEESVTICNSREKAETARDSLMKALYGLLFHWIVSRVNDSLATPTGRELRSCSSGSSSGSSSGRRDGSRSVSIGVLDIFGFELLERNGFEQLCINYANEKLQLQFNEFVFKEEQEEYRREGIPWELVSYKDNQPCIDLIEGRAGGLLALLDEECRVPRGSDDGFVSKARGMQQEHLKAPKREREAFAILHYAGEVCYSSRGFVDTNRDLVSQDLLALLGSSRCSLLSHMMQVDKRAGRSSMPGRRREARQETIASEFKQQLTCLTASLVETDRHYVRCLNSNALKLPHKFDKPLVAHQLRCNGVVEAVRVVRAGFTGRYGRKEFESAFASLAGRRRGGEASTNEAISDVLR</sequence>
<evidence type="ECO:0000256" key="8">
    <source>
        <dbReference type="SAM" id="MobiDB-lite"/>
    </source>
</evidence>
<dbReference type="Gene3D" id="1.20.120.720">
    <property type="entry name" value="Myosin VI head, motor domain, U50 subdomain"/>
    <property type="match status" value="1"/>
</dbReference>
<keyword evidence="5 7" id="KW-0505">Motor protein</keyword>
<evidence type="ECO:0000256" key="7">
    <source>
        <dbReference type="PROSITE-ProRule" id="PRU00782"/>
    </source>
</evidence>
<dbReference type="HOGENOM" id="CLU_000192_7_5_1"/>
<comment type="subcellular location">
    <subcellularLocation>
        <location evidence="1">Plastid</location>
        <location evidence="1">Chloroplast</location>
    </subcellularLocation>
</comment>
<dbReference type="InterPro" id="IPR001609">
    <property type="entry name" value="Myosin_head_motor_dom-like"/>
</dbReference>
<feature type="region of interest" description="Actin-binding" evidence="7">
    <location>
        <begin position="671"/>
        <end position="693"/>
    </location>
</feature>
<dbReference type="Pfam" id="PF00063">
    <property type="entry name" value="Myosin_head"/>
    <property type="match status" value="1"/>
</dbReference>
<dbReference type="InterPro" id="IPR027417">
    <property type="entry name" value="P-loop_NTPase"/>
</dbReference>
<reference evidence="11" key="3">
    <citation type="submission" date="2015-06" db="UniProtKB">
        <authorList>
            <consortium name="EnsemblProtists"/>
        </authorList>
    </citation>
    <scope>IDENTIFICATION</scope>
</reference>
<evidence type="ECO:0000313" key="10">
    <source>
        <dbReference type="EMBL" id="EKX31977.1"/>
    </source>
</evidence>
<dbReference type="CDD" id="cd00124">
    <property type="entry name" value="MYSc"/>
    <property type="match status" value="1"/>
</dbReference>
<dbReference type="Proteomes" id="UP000011087">
    <property type="component" value="Unassembled WGS sequence"/>
</dbReference>
<dbReference type="PANTHER" id="PTHR13140">
    <property type="entry name" value="MYOSIN"/>
    <property type="match status" value="1"/>
</dbReference>
<accession>L1I7C1</accession>
<feature type="domain" description="Myosin motor" evidence="9">
    <location>
        <begin position="60"/>
        <end position="761"/>
    </location>
</feature>
<dbReference type="STRING" id="905079.L1I7C1"/>
<proteinExistence type="inferred from homology"/>
<dbReference type="PaxDb" id="55529-EKX31977"/>
<name>L1I7C1_GUITC</name>
<evidence type="ECO:0000313" key="11">
    <source>
        <dbReference type="EnsemblProtists" id="EKX31977"/>
    </source>
</evidence>
<dbReference type="OrthoDB" id="6108017at2759"/>
<dbReference type="PROSITE" id="PS51456">
    <property type="entry name" value="MYOSIN_MOTOR"/>
    <property type="match status" value="1"/>
</dbReference>
<feature type="binding site" evidence="7">
    <location>
        <begin position="154"/>
        <end position="161"/>
    </location>
    <ligand>
        <name>ATP</name>
        <dbReference type="ChEBI" id="CHEBI:30616"/>
    </ligand>
</feature>
<evidence type="ECO:0000256" key="5">
    <source>
        <dbReference type="ARBA" id="ARBA00023175"/>
    </source>
</evidence>
<feature type="region of interest" description="Disordered" evidence="8">
    <location>
        <begin position="454"/>
        <end position="478"/>
    </location>
</feature>
<dbReference type="GO" id="GO:0007015">
    <property type="term" value="P:actin filament organization"/>
    <property type="evidence" value="ECO:0007669"/>
    <property type="project" value="TreeGrafter"/>
</dbReference>
<dbReference type="EMBL" id="JH993221">
    <property type="protein sequence ID" value="EKX31977.1"/>
    <property type="molecule type" value="Genomic_DNA"/>
</dbReference>
<evidence type="ECO:0000313" key="12">
    <source>
        <dbReference type="Proteomes" id="UP000011087"/>
    </source>
</evidence>
<evidence type="ECO:0000256" key="4">
    <source>
        <dbReference type="ARBA" id="ARBA00023123"/>
    </source>
</evidence>
<gene>
    <name evidence="10" type="ORF">GUITHDRAFT_82670</name>
</gene>
<dbReference type="Gene3D" id="1.20.58.530">
    <property type="match status" value="1"/>
</dbReference>
<dbReference type="GO" id="GO:0051015">
    <property type="term" value="F:actin filament binding"/>
    <property type="evidence" value="ECO:0007669"/>
    <property type="project" value="TreeGrafter"/>
</dbReference>
<dbReference type="GO" id="GO:0009507">
    <property type="term" value="C:chloroplast"/>
    <property type="evidence" value="ECO:0007669"/>
    <property type="project" value="UniProtKB-SubCell"/>
</dbReference>
<evidence type="ECO:0000256" key="1">
    <source>
        <dbReference type="ARBA" id="ARBA00004229"/>
    </source>
</evidence>
<evidence type="ECO:0000259" key="9">
    <source>
        <dbReference type="PROSITE" id="PS51456"/>
    </source>
</evidence>
<feature type="compositionally biased region" description="Low complexity" evidence="8">
    <location>
        <begin position="461"/>
        <end position="472"/>
    </location>
</feature>
<dbReference type="Gene3D" id="3.40.850.10">
    <property type="entry name" value="Kinesin motor domain"/>
    <property type="match status" value="2"/>
</dbReference>
<dbReference type="GO" id="GO:0000146">
    <property type="term" value="F:microfilament motor activity"/>
    <property type="evidence" value="ECO:0007669"/>
    <property type="project" value="TreeGrafter"/>
</dbReference>
<reference evidence="12" key="2">
    <citation type="submission" date="2012-11" db="EMBL/GenBank/DDBJ databases">
        <authorList>
            <person name="Kuo A."/>
            <person name="Curtis B.A."/>
            <person name="Tanifuji G."/>
            <person name="Burki F."/>
            <person name="Gruber A."/>
            <person name="Irimia M."/>
            <person name="Maruyama S."/>
            <person name="Arias M.C."/>
            <person name="Ball S.G."/>
            <person name="Gile G.H."/>
            <person name="Hirakawa Y."/>
            <person name="Hopkins J.F."/>
            <person name="Rensing S.A."/>
            <person name="Schmutz J."/>
            <person name="Symeonidi A."/>
            <person name="Elias M."/>
            <person name="Eveleigh R.J."/>
            <person name="Herman E.K."/>
            <person name="Klute M.J."/>
            <person name="Nakayama T."/>
            <person name="Obornik M."/>
            <person name="Reyes-Prieto A."/>
            <person name="Armbrust E.V."/>
            <person name="Aves S.J."/>
            <person name="Beiko R.G."/>
            <person name="Coutinho P."/>
            <person name="Dacks J.B."/>
            <person name="Durnford D.G."/>
            <person name="Fast N.M."/>
            <person name="Green B.R."/>
            <person name="Grisdale C."/>
            <person name="Hempe F."/>
            <person name="Henrissat B."/>
            <person name="Hoppner M.P."/>
            <person name="Ishida K.-I."/>
            <person name="Kim E."/>
            <person name="Koreny L."/>
            <person name="Kroth P.G."/>
            <person name="Liu Y."/>
            <person name="Malik S.-B."/>
            <person name="Maier U.G."/>
            <person name="McRose D."/>
            <person name="Mock T."/>
            <person name="Neilson J.A."/>
            <person name="Onodera N.T."/>
            <person name="Poole A.M."/>
            <person name="Pritham E.J."/>
            <person name="Richards T.A."/>
            <person name="Rocap G."/>
            <person name="Roy S.W."/>
            <person name="Sarai C."/>
            <person name="Schaack S."/>
            <person name="Shirato S."/>
            <person name="Slamovits C.H."/>
            <person name="Spencer D.F."/>
            <person name="Suzuki S."/>
            <person name="Worden A.Z."/>
            <person name="Zauner S."/>
            <person name="Barry K."/>
            <person name="Bell C."/>
            <person name="Bharti A.K."/>
            <person name="Crow J.A."/>
            <person name="Grimwood J."/>
            <person name="Kramer R."/>
            <person name="Lindquist E."/>
            <person name="Lucas S."/>
            <person name="Salamov A."/>
            <person name="McFadden G.I."/>
            <person name="Lane C.E."/>
            <person name="Keeling P.J."/>
            <person name="Gray M.W."/>
            <person name="Grigoriev I.V."/>
            <person name="Archibald J.M."/>
        </authorList>
    </citation>
    <scope>NUCLEOTIDE SEQUENCE</scope>
    <source>
        <strain evidence="12">CCMP2712</strain>
    </source>
</reference>
<protein>
    <recommendedName>
        <fullName evidence="9">Myosin motor domain-containing protein</fullName>
    </recommendedName>
</protein>
<comment type="similarity">
    <text evidence="7">Belongs to the TRAFAC class myosin-kinesin ATPase superfamily. Myosin family.</text>
</comment>